<dbReference type="InterPro" id="IPR051310">
    <property type="entry name" value="MCP_chemotaxis"/>
</dbReference>
<dbReference type="PANTHER" id="PTHR43531:SF11">
    <property type="entry name" value="METHYL-ACCEPTING CHEMOTAXIS PROTEIN 3"/>
    <property type="match status" value="1"/>
</dbReference>
<dbReference type="PANTHER" id="PTHR43531">
    <property type="entry name" value="PROTEIN ICFG"/>
    <property type="match status" value="1"/>
</dbReference>
<proteinExistence type="inferred from homology"/>
<keyword evidence="4" id="KW-0472">Membrane</keyword>
<evidence type="ECO:0000256" key="2">
    <source>
        <dbReference type="ARBA" id="ARBA00029447"/>
    </source>
</evidence>
<keyword evidence="1" id="KW-0145">Chemotaxis</keyword>
<dbReference type="GO" id="GO:0004888">
    <property type="term" value="F:transmembrane signaling receptor activity"/>
    <property type="evidence" value="ECO:0007669"/>
    <property type="project" value="InterPro"/>
</dbReference>
<evidence type="ECO:0000256" key="4">
    <source>
        <dbReference type="SAM" id="Phobius"/>
    </source>
</evidence>
<dbReference type="eggNOG" id="COG0840">
    <property type="taxonomic scope" value="Bacteria"/>
</dbReference>
<dbReference type="SMART" id="SM00283">
    <property type="entry name" value="MA"/>
    <property type="match status" value="1"/>
</dbReference>
<dbReference type="Pfam" id="PF00015">
    <property type="entry name" value="MCPsignal"/>
    <property type="match status" value="1"/>
</dbReference>
<dbReference type="EMBL" id="DF820463">
    <property type="protein sequence ID" value="GAK55033.1"/>
    <property type="molecule type" value="Genomic_DNA"/>
</dbReference>
<protein>
    <submittedName>
        <fullName evidence="6">Methyl-accepting chemotaxis sensory transducer</fullName>
    </submittedName>
</protein>
<evidence type="ECO:0000256" key="1">
    <source>
        <dbReference type="ARBA" id="ARBA00022500"/>
    </source>
</evidence>
<dbReference type="STRING" id="1499967.U27_01864"/>
<dbReference type="GO" id="GO:0006935">
    <property type="term" value="P:chemotaxis"/>
    <property type="evidence" value="ECO:0007669"/>
    <property type="project" value="UniProtKB-KW"/>
</dbReference>
<sequence length="269" mass="29086">MEWIQQFEDYAILVGLNLFGISLVLASLYIAYRRKIALRIGFLFLIGAVVLNTLTFFLGKEGVTVANSLWVVGLGGPIVVVTLLYLSKRMITPIITLKDVALMLTTGSQQIQAGAENLSQGASEQASSTEQVSATMEEMAATIRHNADNALQMKQTAIHSADDAIHAGETVLETVAAMQKIEKKIVMIDEITHQTQILSLNATIEAAKAQEYGKGFAVVATEVRALAARSQEAATEIKELIQIGLALANKASDMLKRLIPEIQKTSDVS</sequence>
<organism evidence="6">
    <name type="scientific">Vecturithrix granuli</name>
    <dbReference type="NCBI Taxonomy" id="1499967"/>
    <lineage>
        <taxon>Bacteria</taxon>
        <taxon>Candidatus Moduliflexota</taxon>
        <taxon>Candidatus Vecturitrichia</taxon>
        <taxon>Candidatus Vecturitrichales</taxon>
        <taxon>Candidatus Vecturitrichaceae</taxon>
        <taxon>Candidatus Vecturithrix</taxon>
    </lineage>
</organism>
<dbReference type="GO" id="GO:0007165">
    <property type="term" value="P:signal transduction"/>
    <property type="evidence" value="ECO:0007669"/>
    <property type="project" value="UniProtKB-KW"/>
</dbReference>
<dbReference type="InterPro" id="IPR004089">
    <property type="entry name" value="MCPsignal_dom"/>
</dbReference>
<dbReference type="PRINTS" id="PR00260">
    <property type="entry name" value="CHEMTRNSDUCR"/>
</dbReference>
<dbReference type="GO" id="GO:0005886">
    <property type="term" value="C:plasma membrane"/>
    <property type="evidence" value="ECO:0007669"/>
    <property type="project" value="TreeGrafter"/>
</dbReference>
<accession>A0A0S6WA09</accession>
<keyword evidence="4" id="KW-0812">Transmembrane</keyword>
<dbReference type="Gene3D" id="1.10.287.950">
    <property type="entry name" value="Methyl-accepting chemotaxis protein"/>
    <property type="match status" value="1"/>
</dbReference>
<evidence type="ECO:0000256" key="3">
    <source>
        <dbReference type="PROSITE-ProRule" id="PRU00284"/>
    </source>
</evidence>
<evidence type="ECO:0000313" key="7">
    <source>
        <dbReference type="Proteomes" id="UP000030661"/>
    </source>
</evidence>
<reference evidence="6" key="1">
    <citation type="journal article" date="2015" name="PeerJ">
        <title>First genomic representation of candidate bacterial phylum KSB3 points to enhanced environmental sensing as a trigger of wastewater bulking.</title>
        <authorList>
            <person name="Sekiguchi Y."/>
            <person name="Ohashi A."/>
            <person name="Parks D.H."/>
            <person name="Yamauchi T."/>
            <person name="Tyson G.W."/>
            <person name="Hugenholtz P."/>
        </authorList>
    </citation>
    <scope>NUCLEOTIDE SEQUENCE [LARGE SCALE GENOMIC DNA]</scope>
</reference>
<comment type="similarity">
    <text evidence="2">Belongs to the methyl-accepting chemotaxis (MCP) protein family.</text>
</comment>
<dbReference type="AlphaFoldDB" id="A0A0S6WA09"/>
<evidence type="ECO:0000313" key="6">
    <source>
        <dbReference type="EMBL" id="GAK55033.1"/>
    </source>
</evidence>
<dbReference type="Proteomes" id="UP000030661">
    <property type="component" value="Unassembled WGS sequence"/>
</dbReference>
<dbReference type="InterPro" id="IPR004090">
    <property type="entry name" value="Chemotax_Me-accpt_rcpt"/>
</dbReference>
<evidence type="ECO:0000259" key="5">
    <source>
        <dbReference type="PROSITE" id="PS50111"/>
    </source>
</evidence>
<dbReference type="PROSITE" id="PS50111">
    <property type="entry name" value="CHEMOTAXIS_TRANSDUC_2"/>
    <property type="match status" value="1"/>
</dbReference>
<feature type="transmembrane region" description="Helical" evidence="4">
    <location>
        <begin position="38"/>
        <end position="59"/>
    </location>
</feature>
<feature type="domain" description="Methyl-accepting transducer" evidence="5">
    <location>
        <begin position="100"/>
        <end position="269"/>
    </location>
</feature>
<keyword evidence="7" id="KW-1185">Reference proteome</keyword>
<gene>
    <name evidence="6" type="ORF">U27_01864</name>
</gene>
<keyword evidence="4" id="KW-1133">Transmembrane helix</keyword>
<feature type="transmembrane region" description="Helical" evidence="4">
    <location>
        <begin position="12"/>
        <end position="31"/>
    </location>
</feature>
<name>A0A0S6WA09_VECG1</name>
<dbReference type="SUPFAM" id="SSF58104">
    <property type="entry name" value="Methyl-accepting chemotaxis protein (MCP) signaling domain"/>
    <property type="match status" value="1"/>
</dbReference>
<keyword evidence="3" id="KW-0807">Transducer</keyword>
<dbReference type="HOGENOM" id="CLU_1033120_0_0_0"/>
<feature type="transmembrane region" description="Helical" evidence="4">
    <location>
        <begin position="65"/>
        <end position="86"/>
    </location>
</feature>